<dbReference type="Pfam" id="PF02771">
    <property type="entry name" value="Acyl-CoA_dh_N"/>
    <property type="match status" value="1"/>
</dbReference>
<dbReference type="PANTHER" id="PTHR43884">
    <property type="entry name" value="ACYL-COA DEHYDROGENASE"/>
    <property type="match status" value="1"/>
</dbReference>
<dbReference type="InterPro" id="IPR013786">
    <property type="entry name" value="AcylCoA_DH/ox_N"/>
</dbReference>
<dbReference type="Gene3D" id="1.10.540.10">
    <property type="entry name" value="Acyl-CoA dehydrogenase/oxidase, N-terminal domain"/>
    <property type="match status" value="1"/>
</dbReference>
<dbReference type="OrthoDB" id="5510711at2"/>
<dbReference type="InterPro" id="IPR006091">
    <property type="entry name" value="Acyl-CoA_Oxase/DH_mid-dom"/>
</dbReference>
<comment type="caution">
    <text evidence="10">The sequence shown here is derived from an EMBL/GenBank/DDBJ whole genome shotgun (WGS) entry which is preliminary data.</text>
</comment>
<dbReference type="GO" id="GO:0050660">
    <property type="term" value="F:flavin adenine dinucleotide binding"/>
    <property type="evidence" value="ECO:0007669"/>
    <property type="project" value="InterPro"/>
</dbReference>
<feature type="domain" description="Acyl-CoA dehydrogenase/oxidase N-terminal" evidence="9">
    <location>
        <begin position="16"/>
        <end position="122"/>
    </location>
</feature>
<organism evidence="10 11">
    <name type="scientific">Thalassospira profundimaris</name>
    <dbReference type="NCBI Taxonomy" id="502049"/>
    <lineage>
        <taxon>Bacteria</taxon>
        <taxon>Pseudomonadati</taxon>
        <taxon>Pseudomonadota</taxon>
        <taxon>Alphaproteobacteria</taxon>
        <taxon>Rhodospirillales</taxon>
        <taxon>Thalassospiraceae</taxon>
        <taxon>Thalassospira</taxon>
    </lineage>
</organism>
<reference evidence="10 11" key="1">
    <citation type="submission" date="2014-07" db="EMBL/GenBank/DDBJ databases">
        <title>Draft genome sequence of Thalassospira profundimaris PR54-5.</title>
        <authorList>
            <person name="Lai Q."/>
            <person name="Shao Z."/>
        </authorList>
    </citation>
    <scope>NUCLEOTIDE SEQUENCE [LARGE SCALE GENOMIC DNA]</scope>
    <source>
        <strain evidence="10 11">PR54-5</strain>
    </source>
</reference>
<dbReference type="Proteomes" id="UP000252255">
    <property type="component" value="Unassembled WGS sequence"/>
</dbReference>
<evidence type="ECO:0000313" key="11">
    <source>
        <dbReference type="Proteomes" id="UP000252255"/>
    </source>
</evidence>
<dbReference type="AlphaFoldDB" id="A0A367WNC2"/>
<evidence type="ECO:0000256" key="4">
    <source>
        <dbReference type="ARBA" id="ARBA00022827"/>
    </source>
</evidence>
<dbReference type="InterPro" id="IPR009075">
    <property type="entry name" value="AcylCo_DH/oxidase_C"/>
</dbReference>
<dbReference type="InterPro" id="IPR037069">
    <property type="entry name" value="AcylCoA_DH/ox_N_sf"/>
</dbReference>
<dbReference type="PANTHER" id="PTHR43884:SF22">
    <property type="entry name" value="BLR3437 PROTEIN"/>
    <property type="match status" value="1"/>
</dbReference>
<dbReference type="Pfam" id="PF02770">
    <property type="entry name" value="Acyl-CoA_dh_M"/>
    <property type="match status" value="1"/>
</dbReference>
<evidence type="ECO:0000313" key="10">
    <source>
        <dbReference type="EMBL" id="RCK42080.1"/>
    </source>
</evidence>
<evidence type="ECO:0000259" key="7">
    <source>
        <dbReference type="Pfam" id="PF00441"/>
    </source>
</evidence>
<dbReference type="Gene3D" id="1.20.140.10">
    <property type="entry name" value="Butyryl-CoA Dehydrogenase, subunit A, domain 3"/>
    <property type="match status" value="1"/>
</dbReference>
<dbReference type="FunFam" id="2.40.110.10:FF:000002">
    <property type="entry name" value="Acyl-CoA dehydrogenase fadE12"/>
    <property type="match status" value="1"/>
</dbReference>
<dbReference type="Gene3D" id="2.40.110.10">
    <property type="entry name" value="Butyryl-CoA Dehydrogenase, subunit A, domain 2"/>
    <property type="match status" value="1"/>
</dbReference>
<evidence type="ECO:0000256" key="1">
    <source>
        <dbReference type="ARBA" id="ARBA00001974"/>
    </source>
</evidence>
<dbReference type="EMBL" id="JPWI01000018">
    <property type="protein sequence ID" value="RCK42080.1"/>
    <property type="molecule type" value="Genomic_DNA"/>
</dbReference>
<gene>
    <name evidence="10" type="ORF">TH30_21215</name>
</gene>
<dbReference type="InterPro" id="IPR036250">
    <property type="entry name" value="AcylCo_DH-like_C"/>
</dbReference>
<evidence type="ECO:0000259" key="8">
    <source>
        <dbReference type="Pfam" id="PF02770"/>
    </source>
</evidence>
<keyword evidence="4 6" id="KW-0274">FAD</keyword>
<evidence type="ECO:0000256" key="3">
    <source>
        <dbReference type="ARBA" id="ARBA00022630"/>
    </source>
</evidence>
<dbReference type="InterPro" id="IPR009100">
    <property type="entry name" value="AcylCoA_DH/oxidase_NM_dom_sf"/>
</dbReference>
<name>A0A367WNC2_9PROT</name>
<dbReference type="FunFam" id="1.20.140.10:FF:000001">
    <property type="entry name" value="Acyl-CoA dehydrogenase"/>
    <property type="match status" value="1"/>
</dbReference>
<comment type="cofactor">
    <cofactor evidence="1 6">
        <name>FAD</name>
        <dbReference type="ChEBI" id="CHEBI:57692"/>
    </cofactor>
</comment>
<keyword evidence="3 6" id="KW-0285">Flavoprotein</keyword>
<evidence type="ECO:0000256" key="2">
    <source>
        <dbReference type="ARBA" id="ARBA00009347"/>
    </source>
</evidence>
<dbReference type="Pfam" id="PF00441">
    <property type="entry name" value="Acyl-CoA_dh_1"/>
    <property type="match status" value="1"/>
</dbReference>
<feature type="domain" description="Acyl-CoA dehydrogenase/oxidase C-terminal" evidence="7">
    <location>
        <begin position="232"/>
        <end position="381"/>
    </location>
</feature>
<evidence type="ECO:0000256" key="5">
    <source>
        <dbReference type="ARBA" id="ARBA00023002"/>
    </source>
</evidence>
<dbReference type="SUPFAM" id="SSF56645">
    <property type="entry name" value="Acyl-CoA dehydrogenase NM domain-like"/>
    <property type="match status" value="1"/>
</dbReference>
<dbReference type="InterPro" id="IPR046373">
    <property type="entry name" value="Acyl-CoA_Oxase/DH_mid-dom_sf"/>
</dbReference>
<dbReference type="SUPFAM" id="SSF47203">
    <property type="entry name" value="Acyl-CoA dehydrogenase C-terminal domain-like"/>
    <property type="match status" value="1"/>
</dbReference>
<accession>A0A367WNC2</accession>
<feature type="domain" description="Acyl-CoA oxidase/dehydrogenase middle" evidence="8">
    <location>
        <begin position="127"/>
        <end position="220"/>
    </location>
</feature>
<dbReference type="GO" id="GO:0003995">
    <property type="term" value="F:acyl-CoA dehydrogenase activity"/>
    <property type="evidence" value="ECO:0007669"/>
    <property type="project" value="TreeGrafter"/>
</dbReference>
<comment type="similarity">
    <text evidence="2 6">Belongs to the acyl-CoA dehydrogenase family.</text>
</comment>
<evidence type="ECO:0000259" key="9">
    <source>
        <dbReference type="Pfam" id="PF02771"/>
    </source>
</evidence>
<protein>
    <submittedName>
        <fullName evidence="10">Acyl-CoA dehydrogenase</fullName>
    </submittedName>
</protein>
<sequence length="384" mass="41539">MADTSYLDWPFFEDRHRELATRLDAWASATLNNIDHSDVDAACRDLVARLADGAWLRHAAIDHTDPNSKLDVRSLCLIRETLARYDGLADFAFAMQGLGSGAISLFGSDATRGEWLPKVRTGKGIAAFALTEPQSGSDVANIALDAKRDGDAFVLNGEKTWISNGGIADFYCVFARTGEAPGAKGLSAFVIPANIPGFEIAERLHTIAPHPLARLKFTDCRIPASSLIGKGGDGFKIAMSVLDVFRSTVAAAALGFARRALDETIKRVQERELFGAPLFDLQMVQGHVADMALDIDASALLVYRAAWLKDSGAARVSREAAMAKLYSTDHAQTVIDKAVQIHGGDGVRSGHIVESLYREIRALRIYEGASDVQKIIIARQTLAQ</sequence>
<evidence type="ECO:0000256" key="6">
    <source>
        <dbReference type="RuleBase" id="RU362125"/>
    </source>
</evidence>
<dbReference type="RefSeq" id="WP_114099968.1">
    <property type="nucleotide sequence ID" value="NZ_JPWI01000018.1"/>
</dbReference>
<keyword evidence="5 6" id="KW-0560">Oxidoreductase</keyword>
<proteinExistence type="inferred from homology"/>